<feature type="transmembrane region" description="Helical" evidence="7">
    <location>
        <begin position="272"/>
        <end position="290"/>
    </location>
</feature>
<keyword evidence="5 7" id="KW-0472">Membrane</keyword>
<keyword evidence="3 7" id="KW-0812">Transmembrane</keyword>
<evidence type="ECO:0000256" key="3">
    <source>
        <dbReference type="ARBA" id="ARBA00022692"/>
    </source>
</evidence>
<dbReference type="InterPro" id="IPR050367">
    <property type="entry name" value="APC_superfamily"/>
</dbReference>
<feature type="transmembrane region" description="Helical" evidence="7">
    <location>
        <begin position="433"/>
        <end position="452"/>
    </location>
</feature>
<evidence type="ECO:0000256" key="4">
    <source>
        <dbReference type="ARBA" id="ARBA00022989"/>
    </source>
</evidence>
<dbReference type="HOGENOM" id="CLU_012451_0_0_1"/>
<sequence length="736" mass="81381">MSDLPLGPENKPQRRMSNVNTASNAQRRRLPHNRPAPPRPDTTNSTDQEEGDIVPELTTSLKWREISEKRAQPSESHDYPNDDSSVHPPSFAQSEFETIIRRQKTNPNGLKITNVPSRFPHLDNDWEFAGWGSMRYLELSKSDMAEAQKVMEQQVYPQLDQFRASSIAANAVIGSVFYAFPAVAAASGIFSPISLLVACLLFFLYKPVLLELGSAVQLNGASYTYLLQFSSKTLGLIGAAATLLDAMATSTVAAATATAYLGGEFHTLPVPYSVLSIGLLVLITLMALVNSKDSTSITLAIAFFHMTTMAILMVFSGISWGRMGSATLLANWELRPTSAGSILRDIFNGICIGFLGVSGFECTPTYIEMFDIKKYPSVINTLIYSVILLNAPLMLLVYANLSSSEILSGSNVLSLLAELTAGRWLRTLLVVDAMLVLCGTIVTGIFTACGLLRTLAQDGILPPVFLREMPLTGQLFVPPVFFLLTCIALYATSAFQLSVISSVFSVTMLTVLLLYPVSNVLLKFNRDRLPRQYRASPLIVFLSFASIVVVLAGNLALSPIALGLFASYFVFLFLCLIFTKSQVKLARIAIWLYGQVDVFQRFKWTRGMDSAFVAIIRRTRRHAICVWMKGDDIYHLVDSILYVRRNEPTARVVFMHAYQNVEDIPSELAPNVKILDEAFPSITLDLMFVQGTFSPTLVQAVSKNLDIPRSKMFMSCFGSGHPYKLADYRGLRLIHH</sequence>
<feature type="transmembrane region" description="Helical" evidence="7">
    <location>
        <begin position="297"/>
        <end position="321"/>
    </location>
</feature>
<evidence type="ECO:0000256" key="7">
    <source>
        <dbReference type="SAM" id="Phobius"/>
    </source>
</evidence>
<feature type="region of interest" description="Disordered" evidence="6">
    <location>
        <begin position="1"/>
        <end position="90"/>
    </location>
</feature>
<dbReference type="Proteomes" id="UP000054097">
    <property type="component" value="Unassembled WGS sequence"/>
</dbReference>
<evidence type="ECO:0000256" key="5">
    <source>
        <dbReference type="ARBA" id="ARBA00023136"/>
    </source>
</evidence>
<feature type="transmembrane region" description="Helical" evidence="7">
    <location>
        <begin position="538"/>
        <end position="556"/>
    </location>
</feature>
<dbReference type="GO" id="GO:0022857">
    <property type="term" value="F:transmembrane transporter activity"/>
    <property type="evidence" value="ECO:0007669"/>
    <property type="project" value="InterPro"/>
</dbReference>
<evidence type="ECO:0000256" key="2">
    <source>
        <dbReference type="ARBA" id="ARBA00022475"/>
    </source>
</evidence>
<feature type="transmembrane region" description="Helical" evidence="7">
    <location>
        <begin position="234"/>
        <end position="260"/>
    </location>
</feature>
<dbReference type="Pfam" id="PF13520">
    <property type="entry name" value="AA_permease_2"/>
    <property type="match status" value="1"/>
</dbReference>
<dbReference type="OrthoDB" id="1718410at2759"/>
<feature type="transmembrane region" description="Helical" evidence="7">
    <location>
        <begin position="473"/>
        <end position="491"/>
    </location>
</feature>
<organism evidence="8 9">
    <name type="scientific">Serendipita vermifera MAFF 305830</name>
    <dbReference type="NCBI Taxonomy" id="933852"/>
    <lineage>
        <taxon>Eukaryota</taxon>
        <taxon>Fungi</taxon>
        <taxon>Dikarya</taxon>
        <taxon>Basidiomycota</taxon>
        <taxon>Agaricomycotina</taxon>
        <taxon>Agaricomycetes</taxon>
        <taxon>Sebacinales</taxon>
        <taxon>Serendipitaceae</taxon>
        <taxon>Serendipita</taxon>
    </lineage>
</organism>
<keyword evidence="9" id="KW-1185">Reference proteome</keyword>
<dbReference type="EMBL" id="KN824345">
    <property type="protein sequence ID" value="KIM22963.1"/>
    <property type="molecule type" value="Genomic_DNA"/>
</dbReference>
<feature type="transmembrane region" description="Helical" evidence="7">
    <location>
        <begin position="381"/>
        <end position="401"/>
    </location>
</feature>
<evidence type="ECO:0000313" key="9">
    <source>
        <dbReference type="Proteomes" id="UP000054097"/>
    </source>
</evidence>
<dbReference type="PANTHER" id="PTHR42770">
    <property type="entry name" value="AMINO ACID TRANSPORTER-RELATED"/>
    <property type="match status" value="1"/>
</dbReference>
<evidence type="ECO:0000256" key="6">
    <source>
        <dbReference type="SAM" id="MobiDB-lite"/>
    </source>
</evidence>
<feature type="transmembrane region" description="Helical" evidence="7">
    <location>
        <begin position="176"/>
        <end position="205"/>
    </location>
</feature>
<dbReference type="InterPro" id="IPR002293">
    <property type="entry name" value="AA/rel_permease1"/>
</dbReference>
<dbReference type="AlphaFoldDB" id="A0A0C2W944"/>
<evidence type="ECO:0000256" key="1">
    <source>
        <dbReference type="ARBA" id="ARBA00004651"/>
    </source>
</evidence>
<evidence type="ECO:0000313" key="8">
    <source>
        <dbReference type="EMBL" id="KIM22963.1"/>
    </source>
</evidence>
<feature type="compositionally biased region" description="Basic and acidic residues" evidence="6">
    <location>
        <begin position="62"/>
        <end position="80"/>
    </location>
</feature>
<evidence type="ECO:0008006" key="10">
    <source>
        <dbReference type="Google" id="ProtNLM"/>
    </source>
</evidence>
<dbReference type="STRING" id="933852.A0A0C2W944"/>
<dbReference type="GO" id="GO:0005886">
    <property type="term" value="C:plasma membrane"/>
    <property type="evidence" value="ECO:0007669"/>
    <property type="project" value="UniProtKB-SubCell"/>
</dbReference>
<proteinExistence type="predicted"/>
<feature type="transmembrane region" description="Helical" evidence="7">
    <location>
        <begin position="497"/>
        <end position="517"/>
    </location>
</feature>
<feature type="transmembrane region" description="Helical" evidence="7">
    <location>
        <begin position="341"/>
        <end position="360"/>
    </location>
</feature>
<keyword evidence="2" id="KW-1003">Cell membrane</keyword>
<accession>A0A0C2W944</accession>
<dbReference type="PANTHER" id="PTHR42770:SF7">
    <property type="entry name" value="MEMBRANE PROTEIN"/>
    <property type="match status" value="1"/>
</dbReference>
<dbReference type="Gene3D" id="1.20.1740.10">
    <property type="entry name" value="Amino acid/polyamine transporter I"/>
    <property type="match status" value="1"/>
</dbReference>
<reference evidence="9" key="2">
    <citation type="submission" date="2015-01" db="EMBL/GenBank/DDBJ databases">
        <title>Evolutionary Origins and Diversification of the Mycorrhizal Mutualists.</title>
        <authorList>
            <consortium name="DOE Joint Genome Institute"/>
            <consortium name="Mycorrhizal Genomics Consortium"/>
            <person name="Kohler A."/>
            <person name="Kuo A."/>
            <person name="Nagy L.G."/>
            <person name="Floudas D."/>
            <person name="Copeland A."/>
            <person name="Barry K.W."/>
            <person name="Cichocki N."/>
            <person name="Veneault-Fourrey C."/>
            <person name="LaButti K."/>
            <person name="Lindquist E.A."/>
            <person name="Lipzen A."/>
            <person name="Lundell T."/>
            <person name="Morin E."/>
            <person name="Murat C."/>
            <person name="Riley R."/>
            <person name="Ohm R."/>
            <person name="Sun H."/>
            <person name="Tunlid A."/>
            <person name="Henrissat B."/>
            <person name="Grigoriev I.V."/>
            <person name="Hibbett D.S."/>
            <person name="Martin F."/>
        </authorList>
    </citation>
    <scope>NUCLEOTIDE SEQUENCE [LARGE SCALE GENOMIC DNA]</scope>
    <source>
        <strain evidence="9">MAFF 305830</strain>
    </source>
</reference>
<protein>
    <recommendedName>
        <fullName evidence="10">Amino acid permease/ SLC12A domain-containing protein</fullName>
    </recommendedName>
</protein>
<comment type="subcellular location">
    <subcellularLocation>
        <location evidence="1">Cell membrane</location>
        <topology evidence="1">Multi-pass membrane protein</topology>
    </subcellularLocation>
</comment>
<name>A0A0C2W944_SERVB</name>
<feature type="transmembrane region" description="Helical" evidence="7">
    <location>
        <begin position="562"/>
        <end position="579"/>
    </location>
</feature>
<gene>
    <name evidence="8" type="ORF">M408DRAFT_269399</name>
</gene>
<reference evidence="8 9" key="1">
    <citation type="submission" date="2014-04" db="EMBL/GenBank/DDBJ databases">
        <authorList>
            <consortium name="DOE Joint Genome Institute"/>
            <person name="Kuo A."/>
            <person name="Zuccaro A."/>
            <person name="Kohler A."/>
            <person name="Nagy L.G."/>
            <person name="Floudas D."/>
            <person name="Copeland A."/>
            <person name="Barry K.W."/>
            <person name="Cichocki N."/>
            <person name="Veneault-Fourrey C."/>
            <person name="LaButti K."/>
            <person name="Lindquist E.A."/>
            <person name="Lipzen A."/>
            <person name="Lundell T."/>
            <person name="Morin E."/>
            <person name="Murat C."/>
            <person name="Sun H."/>
            <person name="Tunlid A."/>
            <person name="Henrissat B."/>
            <person name="Grigoriev I.V."/>
            <person name="Hibbett D.S."/>
            <person name="Martin F."/>
            <person name="Nordberg H.P."/>
            <person name="Cantor M.N."/>
            <person name="Hua S.X."/>
        </authorList>
    </citation>
    <scope>NUCLEOTIDE SEQUENCE [LARGE SCALE GENOMIC DNA]</scope>
    <source>
        <strain evidence="8 9">MAFF 305830</strain>
    </source>
</reference>
<keyword evidence="4 7" id="KW-1133">Transmembrane helix</keyword>
<feature type="compositionally biased region" description="Polar residues" evidence="6">
    <location>
        <begin position="15"/>
        <end position="25"/>
    </location>
</feature>